<reference evidence="2 3" key="1">
    <citation type="submission" date="2019-04" db="EMBL/GenBank/DDBJ databases">
        <title>Friends and foes A comparative genomics study of 23 Aspergillus species from section Flavi.</title>
        <authorList>
            <consortium name="DOE Joint Genome Institute"/>
            <person name="Kjaerbolling I."/>
            <person name="Vesth T."/>
            <person name="Frisvad J.C."/>
            <person name="Nybo J.L."/>
            <person name="Theobald S."/>
            <person name="Kildgaard S."/>
            <person name="Isbrandt T."/>
            <person name="Kuo A."/>
            <person name="Sato A."/>
            <person name="Lyhne E.K."/>
            <person name="Kogle M.E."/>
            <person name="Wiebenga A."/>
            <person name="Kun R.S."/>
            <person name="Lubbers R.J."/>
            <person name="Makela M.R."/>
            <person name="Barry K."/>
            <person name="Chovatia M."/>
            <person name="Clum A."/>
            <person name="Daum C."/>
            <person name="Haridas S."/>
            <person name="He G."/>
            <person name="LaButti K."/>
            <person name="Lipzen A."/>
            <person name="Mondo S."/>
            <person name="Riley R."/>
            <person name="Salamov A."/>
            <person name="Simmons B.A."/>
            <person name="Magnuson J.K."/>
            <person name="Henrissat B."/>
            <person name="Mortensen U.H."/>
            <person name="Larsen T.O."/>
            <person name="Devries R.P."/>
            <person name="Grigoriev I.V."/>
            <person name="Machida M."/>
            <person name="Baker S.E."/>
            <person name="Andersen M.R."/>
        </authorList>
    </citation>
    <scope>NUCLEOTIDE SEQUENCE [LARGE SCALE GENOMIC DNA]</scope>
    <source>
        <strain evidence="2 3">IBT 18842</strain>
    </source>
</reference>
<proteinExistence type="predicted"/>
<name>A0A5N6TER4_ASPAV</name>
<dbReference type="EMBL" id="ML742435">
    <property type="protein sequence ID" value="KAE8144787.1"/>
    <property type="molecule type" value="Genomic_DNA"/>
</dbReference>
<evidence type="ECO:0000256" key="1">
    <source>
        <dbReference type="SAM" id="Phobius"/>
    </source>
</evidence>
<feature type="transmembrane region" description="Helical" evidence="1">
    <location>
        <begin position="20"/>
        <end position="51"/>
    </location>
</feature>
<evidence type="ECO:0000313" key="2">
    <source>
        <dbReference type="EMBL" id="KAE8144787.1"/>
    </source>
</evidence>
<dbReference type="Proteomes" id="UP000325780">
    <property type="component" value="Unassembled WGS sequence"/>
</dbReference>
<evidence type="ECO:0000313" key="3">
    <source>
        <dbReference type="Proteomes" id="UP000325780"/>
    </source>
</evidence>
<keyword evidence="3" id="KW-1185">Reference proteome</keyword>
<accession>A0A5N6TER4</accession>
<keyword evidence="1" id="KW-1133">Transmembrane helix</keyword>
<organism evidence="2 3">
    <name type="scientific">Aspergillus avenaceus</name>
    <dbReference type="NCBI Taxonomy" id="36643"/>
    <lineage>
        <taxon>Eukaryota</taxon>
        <taxon>Fungi</taxon>
        <taxon>Dikarya</taxon>
        <taxon>Ascomycota</taxon>
        <taxon>Pezizomycotina</taxon>
        <taxon>Eurotiomycetes</taxon>
        <taxon>Eurotiomycetidae</taxon>
        <taxon>Eurotiales</taxon>
        <taxon>Aspergillaceae</taxon>
        <taxon>Aspergillus</taxon>
        <taxon>Aspergillus subgen. Circumdati</taxon>
    </lineage>
</organism>
<keyword evidence="1" id="KW-0812">Transmembrane</keyword>
<keyword evidence="1" id="KW-0472">Membrane</keyword>
<sequence length="117" mass="13513">MHLPDASQGISWLHYYYFPFFFHPSLLLLLLLLFFCLVLSCMSIILDQIAANSLGIARYNKQRLIARRWSQQYYYSSLSTQCCLYVLYLYSPSSHQFTCSTISRGAKTTSSICISVI</sequence>
<gene>
    <name evidence="2" type="ORF">BDV25DRAFT_166060</name>
</gene>
<dbReference type="AlphaFoldDB" id="A0A5N6TER4"/>
<protein>
    <submittedName>
        <fullName evidence="2">Uncharacterized protein</fullName>
    </submittedName>
</protein>